<evidence type="ECO:0000313" key="10">
    <source>
        <dbReference type="EMBL" id="RYQ92218.1"/>
    </source>
</evidence>
<dbReference type="Proteomes" id="UP000289738">
    <property type="component" value="Chromosome B09"/>
</dbReference>
<dbReference type="InterPro" id="IPR013601">
    <property type="entry name" value="FAE1_typ3_polyketide_synth"/>
</dbReference>
<dbReference type="OrthoDB" id="1356170at2759"/>
<dbReference type="Pfam" id="PF08541">
    <property type="entry name" value="ACP_syn_III_C"/>
    <property type="match status" value="1"/>
</dbReference>
<dbReference type="InterPro" id="IPR012392">
    <property type="entry name" value="3-ktacl-CoA_syn"/>
</dbReference>
<evidence type="ECO:0000259" key="8">
    <source>
        <dbReference type="Pfam" id="PF08392"/>
    </source>
</evidence>
<evidence type="ECO:0000256" key="1">
    <source>
        <dbReference type="ARBA" id="ARBA00005194"/>
    </source>
</evidence>
<comment type="similarity">
    <text evidence="2 6">Belongs to the thiolase-like superfamily. Chalcone/stilbene synthases family.</text>
</comment>
<dbReference type="AlphaFoldDB" id="A0A444XR48"/>
<dbReference type="UniPathway" id="UPA00094"/>
<dbReference type="GO" id="GO:0016020">
    <property type="term" value="C:membrane"/>
    <property type="evidence" value="ECO:0007669"/>
    <property type="project" value="InterPro"/>
</dbReference>
<comment type="pathway">
    <text evidence="1 6">Lipid metabolism; fatty acid biosynthesis.</text>
</comment>
<evidence type="ECO:0000256" key="2">
    <source>
        <dbReference type="ARBA" id="ARBA00005531"/>
    </source>
</evidence>
<keyword evidence="11" id="KW-1185">Reference proteome</keyword>
<dbReference type="GO" id="GO:0009922">
    <property type="term" value="F:fatty acid elongase activity"/>
    <property type="evidence" value="ECO:0007669"/>
    <property type="project" value="UniProtKB-EC"/>
</dbReference>
<evidence type="ECO:0000313" key="11">
    <source>
        <dbReference type="Proteomes" id="UP000289738"/>
    </source>
</evidence>
<proteinExistence type="inferred from homology"/>
<feature type="domain" description="Beta-ketoacyl-[acyl-carrier-protein] synthase III C-terminal" evidence="9">
    <location>
        <begin position="349"/>
        <end position="428"/>
    </location>
</feature>
<comment type="caution">
    <text evidence="10">The sequence shown here is derived from an EMBL/GenBank/DDBJ whole genome shotgun (WGS) entry which is preliminary data.</text>
</comment>
<dbReference type="InterPro" id="IPR013747">
    <property type="entry name" value="ACP_syn_III_C"/>
</dbReference>
<reference evidence="10 11" key="1">
    <citation type="submission" date="2019-01" db="EMBL/GenBank/DDBJ databases">
        <title>Sequencing of cultivated peanut Arachis hypogaea provides insights into genome evolution and oil improvement.</title>
        <authorList>
            <person name="Chen X."/>
        </authorList>
    </citation>
    <scope>NUCLEOTIDE SEQUENCE [LARGE SCALE GENOMIC DNA]</scope>
    <source>
        <strain evidence="11">cv. Fuhuasheng</strain>
        <tissue evidence="10">Leaves</tissue>
    </source>
</reference>
<feature type="domain" description="FAE" evidence="8">
    <location>
        <begin position="45"/>
        <end position="330"/>
    </location>
</feature>
<evidence type="ECO:0000256" key="3">
    <source>
        <dbReference type="ARBA" id="ARBA00022679"/>
    </source>
</evidence>
<evidence type="ECO:0000256" key="7">
    <source>
        <dbReference type="SAM" id="Phobius"/>
    </source>
</evidence>
<evidence type="ECO:0000256" key="4">
    <source>
        <dbReference type="ARBA" id="ARBA00023315"/>
    </source>
</evidence>
<keyword evidence="7" id="KW-0472">Membrane</keyword>
<evidence type="ECO:0000259" key="9">
    <source>
        <dbReference type="Pfam" id="PF08541"/>
    </source>
</evidence>
<name>A0A444XR48_ARAHY</name>
<accession>A0A444XR48</accession>
<comment type="catalytic activity">
    <reaction evidence="5">
        <text>a very-long-chain acyl-CoA + malonyl-CoA + H(+) = a very-long-chain 3-oxoacyl-CoA + CO2 + CoA</text>
        <dbReference type="Rhea" id="RHEA:32727"/>
        <dbReference type="ChEBI" id="CHEBI:15378"/>
        <dbReference type="ChEBI" id="CHEBI:16526"/>
        <dbReference type="ChEBI" id="CHEBI:57287"/>
        <dbReference type="ChEBI" id="CHEBI:57384"/>
        <dbReference type="ChEBI" id="CHEBI:90725"/>
        <dbReference type="ChEBI" id="CHEBI:90736"/>
        <dbReference type="EC" id="2.3.1.199"/>
    </reaction>
</comment>
<keyword evidence="7" id="KW-1133">Transmembrane helix</keyword>
<dbReference type="PIRSF" id="PIRSF036417">
    <property type="entry name" value="3-ktacl-CoA_syn"/>
    <property type="match status" value="1"/>
</dbReference>
<organism evidence="10 11">
    <name type="scientific">Arachis hypogaea</name>
    <name type="common">Peanut</name>
    <dbReference type="NCBI Taxonomy" id="3818"/>
    <lineage>
        <taxon>Eukaryota</taxon>
        <taxon>Viridiplantae</taxon>
        <taxon>Streptophyta</taxon>
        <taxon>Embryophyta</taxon>
        <taxon>Tracheophyta</taxon>
        <taxon>Spermatophyta</taxon>
        <taxon>Magnoliopsida</taxon>
        <taxon>eudicotyledons</taxon>
        <taxon>Gunneridae</taxon>
        <taxon>Pentapetalae</taxon>
        <taxon>rosids</taxon>
        <taxon>fabids</taxon>
        <taxon>Fabales</taxon>
        <taxon>Fabaceae</taxon>
        <taxon>Papilionoideae</taxon>
        <taxon>50 kb inversion clade</taxon>
        <taxon>dalbergioids sensu lato</taxon>
        <taxon>Dalbergieae</taxon>
        <taxon>Pterocarpus clade</taxon>
        <taxon>Arachis</taxon>
    </lineage>
</organism>
<feature type="transmembrane region" description="Helical" evidence="7">
    <location>
        <begin position="20"/>
        <end position="42"/>
    </location>
</feature>
<dbReference type="GO" id="GO:0006633">
    <property type="term" value="P:fatty acid biosynthetic process"/>
    <property type="evidence" value="ECO:0007669"/>
    <property type="project" value="UniProtKB-UniPathway"/>
</dbReference>
<gene>
    <name evidence="10" type="ORF">Ahy_B09g098397</name>
</gene>
<dbReference type="CDD" id="cd00831">
    <property type="entry name" value="CHS_like"/>
    <property type="match status" value="1"/>
</dbReference>
<evidence type="ECO:0000256" key="6">
    <source>
        <dbReference type="PIRNR" id="PIRNR036417"/>
    </source>
</evidence>
<dbReference type="Pfam" id="PF08392">
    <property type="entry name" value="FAE1_CUT1_RppA"/>
    <property type="match status" value="1"/>
</dbReference>
<sequence>MFSNSPTTLIQETSHHNISLSLWWLTTFHLIIIIITIIIIIMNPKRRRHVYLLDFACYKPNPKCMCTKDMFLQCLKSTGRFQDESLDFQRKILDKSGLGQRTHMPEALLEIPPNICLAEAAKETESVMVGAIDEVLMKTKVKAEEIGIIVTNCSLLNTTPSLSSMVVNHYRLKDDILSYNLSGMGCSAGLVAIDLAERLLQVHPNSYALVISTENINGGSYTGNNRSMLLSNCLFRMGGAAVLLSNLNSDSNRSKYYLKHIVRTHKGSQDYCYNSVMQKEDDDNITGVALSKDIMSSAGQALKANISTLGIYVLPRMEQLKFLLNLIARKSFKKMVIKCYTPDFKLAFEHFCIHTGGKAVQDEMQKTLELSDWHMEPSRMSLYRYGNTSSSSVWYELAYCEAKGRIKKGNRIWQIAFGSGFKCNSAVWCALRTIDPKDEKNLWTNEISEFPTDIEN</sequence>
<dbReference type="SUPFAM" id="SSF53901">
    <property type="entry name" value="Thiolase-like"/>
    <property type="match status" value="2"/>
</dbReference>
<dbReference type="PANTHER" id="PTHR31561">
    <property type="entry name" value="3-KETOACYL-COA SYNTHASE"/>
    <property type="match status" value="1"/>
</dbReference>
<protein>
    <recommendedName>
        <fullName evidence="6">3-ketoacyl-CoA synthase</fullName>
        <ecNumber evidence="6">2.3.1.-</ecNumber>
    </recommendedName>
</protein>
<dbReference type="EMBL" id="SDMP01000019">
    <property type="protein sequence ID" value="RYQ92218.1"/>
    <property type="molecule type" value="Genomic_DNA"/>
</dbReference>
<keyword evidence="3 6" id="KW-0808">Transferase</keyword>
<keyword evidence="4 6" id="KW-0012">Acyltransferase</keyword>
<dbReference type="InterPro" id="IPR016039">
    <property type="entry name" value="Thiolase-like"/>
</dbReference>
<evidence type="ECO:0000256" key="5">
    <source>
        <dbReference type="ARBA" id="ARBA00047375"/>
    </source>
</evidence>
<dbReference type="STRING" id="3818.A0A444XR48"/>
<dbReference type="EC" id="2.3.1.-" evidence="6"/>
<dbReference type="Gene3D" id="3.40.47.10">
    <property type="match status" value="1"/>
</dbReference>
<keyword evidence="7" id="KW-0812">Transmembrane</keyword>